<dbReference type="EMBL" id="JAMD01000009">
    <property type="protein sequence ID" value="KEJ94888.1"/>
    <property type="molecule type" value="Genomic_DNA"/>
</dbReference>
<dbReference type="GeneID" id="68868466"/>
<gene>
    <name evidence="2" type="ORF">SUH3_24220</name>
</gene>
<keyword evidence="3" id="KW-1185">Reference proteome</keyword>
<dbReference type="Pfam" id="PF13403">
    <property type="entry name" value="Hint_2"/>
    <property type="match status" value="1"/>
</dbReference>
<dbReference type="RefSeq" id="WP_051694553.1">
    <property type="nucleotide sequence ID" value="NZ_CP054599.1"/>
</dbReference>
<protein>
    <recommendedName>
        <fullName evidence="1">Hedgehog/Intein (Hint) domain-containing protein</fullName>
    </recommendedName>
</protein>
<accession>A0A073IX09</accession>
<evidence type="ECO:0000313" key="3">
    <source>
        <dbReference type="Proteomes" id="UP000027746"/>
    </source>
</evidence>
<evidence type="ECO:0000259" key="1">
    <source>
        <dbReference type="Pfam" id="PF13403"/>
    </source>
</evidence>
<dbReference type="SUPFAM" id="SSF51294">
    <property type="entry name" value="Hedgehog/intein (Hint) domain"/>
    <property type="match status" value="1"/>
</dbReference>
<comment type="caution">
    <text evidence="2">The sequence shown here is derived from an EMBL/GenBank/DDBJ whole genome shotgun (WGS) entry which is preliminary data.</text>
</comment>
<dbReference type="InterPro" id="IPR036844">
    <property type="entry name" value="Hint_dom_sf"/>
</dbReference>
<dbReference type="Gene3D" id="2.170.16.10">
    <property type="entry name" value="Hedgehog/Intein (Hint) domain"/>
    <property type="match status" value="1"/>
</dbReference>
<name>A0A073IX09_9RHOB</name>
<dbReference type="OrthoDB" id="7742354at2"/>
<organism evidence="2 3">
    <name type="scientific">Pseudosulfitobacter pseudonitzschiae</name>
    <dbReference type="NCBI Taxonomy" id="1402135"/>
    <lineage>
        <taxon>Bacteria</taxon>
        <taxon>Pseudomonadati</taxon>
        <taxon>Pseudomonadota</taxon>
        <taxon>Alphaproteobacteria</taxon>
        <taxon>Rhodobacterales</taxon>
        <taxon>Roseobacteraceae</taxon>
        <taxon>Pseudosulfitobacter</taxon>
    </lineage>
</organism>
<dbReference type="AlphaFoldDB" id="A0A073IX09"/>
<dbReference type="InterPro" id="IPR028992">
    <property type="entry name" value="Hedgehog/Intein_dom"/>
</dbReference>
<evidence type="ECO:0000313" key="2">
    <source>
        <dbReference type="EMBL" id="KEJ94888.1"/>
    </source>
</evidence>
<proteinExistence type="predicted"/>
<sequence length="364" mass="39864">MATTFNVISLGVQTLIDPTEGNTTAENASSLVGLTFGNVRDPLWENVQSFSPGTNSYGRGTNDAYDMNNNAASENFRINGGPNQVFDGTAIYNATITYTDGTTARITAVIFQDTNGNTYLAPEFSANSDQTALQAKPIQSLKLNSLEGTNYSGLTASRQTTNFMVCFAEGTLIRTPDGDRAVETLNVGDRVTTLDSGAQTVRWIKGRMVPAIGDMRPVRIAPDALGRGMPTRPLWVSRQHRMMVRSPVATRMFGQREVLMPAHKLCNLSGFDIENSMGFVTYWHFMCDAHEIVFANGAPAETLYLGQEARKSILPEALDEVLNLFPDLRSHTQPAVRPFAKGAMIDRFAQRLAKNGKKPVEHMA</sequence>
<dbReference type="Proteomes" id="UP000027746">
    <property type="component" value="Unassembled WGS sequence"/>
</dbReference>
<feature type="domain" description="Hedgehog/Intein (Hint)" evidence="1">
    <location>
        <begin position="165"/>
        <end position="306"/>
    </location>
</feature>
<reference evidence="2 3" key="1">
    <citation type="submission" date="2014-01" db="EMBL/GenBank/DDBJ databases">
        <title>Sulfitobacter sp. H3 (MCCC 1A00686) Genome Sequencing.</title>
        <authorList>
            <person name="Lai Q."/>
            <person name="Hong Z."/>
        </authorList>
    </citation>
    <scope>NUCLEOTIDE SEQUENCE [LARGE SCALE GENOMIC DNA]</scope>
    <source>
        <strain evidence="2 3">H3</strain>
    </source>
</reference>